<dbReference type="InterPro" id="IPR000836">
    <property type="entry name" value="PRTase_dom"/>
</dbReference>
<dbReference type="PANTHER" id="PTHR10210:SF45">
    <property type="entry name" value="RIBOSE-PHOSPHATE PYROPHOSPHOKINASE 3, CHLOROPLASTIC"/>
    <property type="match status" value="1"/>
</dbReference>
<reference evidence="5 6" key="1">
    <citation type="journal article" date="2023" name="Commun. Biol.">
        <title>Genome analysis of Parmales, the sister group of diatoms, reveals the evolutionary specialization of diatoms from phago-mixotrophs to photoautotrophs.</title>
        <authorList>
            <person name="Ban H."/>
            <person name="Sato S."/>
            <person name="Yoshikawa S."/>
            <person name="Yamada K."/>
            <person name="Nakamura Y."/>
            <person name="Ichinomiya M."/>
            <person name="Sato N."/>
            <person name="Blanc-Mathieu R."/>
            <person name="Endo H."/>
            <person name="Kuwata A."/>
            <person name="Ogata H."/>
        </authorList>
    </citation>
    <scope>NUCLEOTIDE SEQUENCE [LARGE SCALE GENOMIC DNA]</scope>
</reference>
<evidence type="ECO:0000256" key="1">
    <source>
        <dbReference type="ARBA" id="ARBA00006478"/>
    </source>
</evidence>
<organism evidence="5 6">
    <name type="scientific">Tetraparma gracilis</name>
    <dbReference type="NCBI Taxonomy" id="2962635"/>
    <lineage>
        <taxon>Eukaryota</taxon>
        <taxon>Sar</taxon>
        <taxon>Stramenopiles</taxon>
        <taxon>Ochrophyta</taxon>
        <taxon>Bolidophyceae</taxon>
        <taxon>Parmales</taxon>
        <taxon>Triparmaceae</taxon>
        <taxon>Tetraparma</taxon>
    </lineage>
</organism>
<dbReference type="InterPro" id="IPR029057">
    <property type="entry name" value="PRTase-like"/>
</dbReference>
<evidence type="ECO:0000259" key="4">
    <source>
        <dbReference type="Pfam" id="PF00156"/>
    </source>
</evidence>
<feature type="region of interest" description="Disordered" evidence="3">
    <location>
        <begin position="1"/>
        <end position="25"/>
    </location>
</feature>
<evidence type="ECO:0000256" key="3">
    <source>
        <dbReference type="SAM" id="MobiDB-lite"/>
    </source>
</evidence>
<accession>A0ABQ6M4X1</accession>
<comment type="similarity">
    <text evidence="1 2">Belongs to the ribose-phosphate pyrophosphokinase family.</text>
</comment>
<keyword evidence="2" id="KW-0545">Nucleotide biosynthesis</keyword>
<comment type="caution">
    <text evidence="5">The sequence shown here is derived from an EMBL/GenBank/DDBJ whole genome shotgun (WGS) entry which is preliminary data.</text>
</comment>
<sequence>MVTLEPHFVHATGLPEEDPKQSDQKIAHQQRIRNRASVQYQVIASPASASLAERLASQQPDRFTYHETSWGKFPDGTDNIVVSGFSPYNLISGEHVLFLAEFGDNDVTLSQYQVMIVLLQSFIKSLTVVLPYYPVGTMERVTTEGTVATASTYAHLFSSLPSCGTPTRLMVYDLHTLQNRFYLHGHAVASLHTTIPLLKRRLETTQVDCIAFPDDGAAKRFQDSFSGSAKEIVVCGKTRGPNDKRTVKIQEGSVAGRHVVIVDDLVQTGGTLYETGKVLKEAGAVSVSAFVAHAVFPNQSWKRFAKGGDRAVFDRFYVTNSVSTVTDQLPTGEGEVFEVLDLLDTVITDLDNFSSL</sequence>
<dbReference type="Gene3D" id="3.40.50.2020">
    <property type="match status" value="2"/>
</dbReference>
<protein>
    <recommendedName>
        <fullName evidence="4">Phosphoribosyltransferase domain-containing protein</fullName>
    </recommendedName>
</protein>
<dbReference type="NCBIfam" id="TIGR01251">
    <property type="entry name" value="ribP_PPkin"/>
    <property type="match status" value="1"/>
</dbReference>
<dbReference type="InterPro" id="IPR005946">
    <property type="entry name" value="Rib-P_diPkinase"/>
</dbReference>
<dbReference type="PANTHER" id="PTHR10210">
    <property type="entry name" value="RIBOSE-PHOSPHATE DIPHOSPHOKINASE FAMILY MEMBER"/>
    <property type="match status" value="1"/>
</dbReference>
<gene>
    <name evidence="5" type="ORF">TeGR_g6431</name>
</gene>
<feature type="domain" description="Phosphoribosyltransferase" evidence="4">
    <location>
        <begin position="250"/>
        <end position="293"/>
    </location>
</feature>
<keyword evidence="6" id="KW-1185">Reference proteome</keyword>
<dbReference type="SUPFAM" id="SSF53271">
    <property type="entry name" value="PRTase-like"/>
    <property type="match status" value="2"/>
</dbReference>
<dbReference type="Pfam" id="PF00156">
    <property type="entry name" value="Pribosyltran"/>
    <property type="match status" value="1"/>
</dbReference>
<name>A0ABQ6M4X1_9STRA</name>
<proteinExistence type="inferred from homology"/>
<dbReference type="SMART" id="SM01400">
    <property type="entry name" value="Pribosyltran_N"/>
    <property type="match status" value="1"/>
</dbReference>
<evidence type="ECO:0000313" key="5">
    <source>
        <dbReference type="EMBL" id="GMI19411.1"/>
    </source>
</evidence>
<dbReference type="Proteomes" id="UP001165060">
    <property type="component" value="Unassembled WGS sequence"/>
</dbReference>
<dbReference type="CDD" id="cd06223">
    <property type="entry name" value="PRTases_typeI"/>
    <property type="match status" value="1"/>
</dbReference>
<evidence type="ECO:0000313" key="6">
    <source>
        <dbReference type="Proteomes" id="UP001165060"/>
    </source>
</evidence>
<dbReference type="EMBL" id="BRYB01002435">
    <property type="protein sequence ID" value="GMI19411.1"/>
    <property type="molecule type" value="Genomic_DNA"/>
</dbReference>
<evidence type="ECO:0000256" key="2">
    <source>
        <dbReference type="RuleBase" id="RU004324"/>
    </source>
</evidence>